<evidence type="ECO:0000256" key="1">
    <source>
        <dbReference type="SAM" id="SignalP"/>
    </source>
</evidence>
<dbReference type="Proteomes" id="UP000077051">
    <property type="component" value="Unassembled WGS sequence"/>
</dbReference>
<organism evidence="2 3">
    <name type="scientific">Mucor lusitanicus CBS 277.49</name>
    <dbReference type="NCBI Taxonomy" id="747725"/>
    <lineage>
        <taxon>Eukaryota</taxon>
        <taxon>Fungi</taxon>
        <taxon>Fungi incertae sedis</taxon>
        <taxon>Mucoromycota</taxon>
        <taxon>Mucoromycotina</taxon>
        <taxon>Mucoromycetes</taxon>
        <taxon>Mucorales</taxon>
        <taxon>Mucorineae</taxon>
        <taxon>Mucoraceae</taxon>
        <taxon>Mucor</taxon>
    </lineage>
</organism>
<gene>
    <name evidence="2" type="ORF">MUCCIDRAFT_104765</name>
</gene>
<keyword evidence="3" id="KW-1185">Reference proteome</keyword>
<comment type="caution">
    <text evidence="2">The sequence shown here is derived from an EMBL/GenBank/DDBJ whole genome shotgun (WGS) entry which is preliminary data.</text>
</comment>
<sequence length="101" mass="11217">MSRSTTTDTILYLALMLSLMTNSTFAQTAGRSNTCCGFMSRAIVCYGGFVFTSPLNYRLDNVMNMLNLTNRNGTLSDNLKDLWQSSIDIDNNVDLTARTDP</sequence>
<name>A0A168PJN0_MUCCL</name>
<feature type="chain" id="PRO_5007899675" description="Hydrophobin" evidence="1">
    <location>
        <begin position="27"/>
        <end position="101"/>
    </location>
</feature>
<accession>A0A168PJN0</accession>
<evidence type="ECO:0000313" key="3">
    <source>
        <dbReference type="Proteomes" id="UP000077051"/>
    </source>
</evidence>
<evidence type="ECO:0000313" key="2">
    <source>
        <dbReference type="EMBL" id="OAD07823.1"/>
    </source>
</evidence>
<dbReference type="EMBL" id="AMYB01000001">
    <property type="protein sequence ID" value="OAD07823.1"/>
    <property type="molecule type" value="Genomic_DNA"/>
</dbReference>
<keyword evidence="1" id="KW-0732">Signal</keyword>
<proteinExistence type="predicted"/>
<feature type="signal peptide" evidence="1">
    <location>
        <begin position="1"/>
        <end position="26"/>
    </location>
</feature>
<protein>
    <recommendedName>
        <fullName evidence="4">Hydrophobin</fullName>
    </recommendedName>
</protein>
<reference evidence="2 3" key="1">
    <citation type="submission" date="2015-06" db="EMBL/GenBank/DDBJ databases">
        <title>Expansion of signal transduction pathways in fungi by whole-genome duplication.</title>
        <authorList>
            <consortium name="DOE Joint Genome Institute"/>
            <person name="Corrochano L.M."/>
            <person name="Kuo A."/>
            <person name="Marcet-Houben M."/>
            <person name="Polaino S."/>
            <person name="Salamov A."/>
            <person name="Villalobos J.M."/>
            <person name="Alvarez M.I."/>
            <person name="Avalos J."/>
            <person name="Benito E.P."/>
            <person name="Benoit I."/>
            <person name="Burger G."/>
            <person name="Camino L.P."/>
            <person name="Canovas D."/>
            <person name="Cerda-Olmedo E."/>
            <person name="Cheng J.-F."/>
            <person name="Dominguez A."/>
            <person name="Elias M."/>
            <person name="Eslava A.P."/>
            <person name="Glaser F."/>
            <person name="Grimwood J."/>
            <person name="Gutierrez G."/>
            <person name="Heitman J."/>
            <person name="Henrissat B."/>
            <person name="Iturriaga E.A."/>
            <person name="Lang B.F."/>
            <person name="Lavin J.L."/>
            <person name="Lee S."/>
            <person name="Li W."/>
            <person name="Lindquist E."/>
            <person name="Lopez-Garcia S."/>
            <person name="Luque E.M."/>
            <person name="Marcos A.T."/>
            <person name="Martin J."/>
            <person name="Mccluskey K."/>
            <person name="Medina H.R."/>
            <person name="Miralles-Duran A."/>
            <person name="Miyazaki A."/>
            <person name="Munoz-Torres E."/>
            <person name="Oguiza J.A."/>
            <person name="Ohm R."/>
            <person name="Olmedo M."/>
            <person name="Orejas M."/>
            <person name="Ortiz-Castellanos L."/>
            <person name="Pisabarro A.G."/>
            <person name="Rodriguez-Romero J."/>
            <person name="Ruiz-Herrera J."/>
            <person name="Ruiz-Vazquez R."/>
            <person name="Sanz C."/>
            <person name="Schackwitz W."/>
            <person name="Schmutz J."/>
            <person name="Shahriari M."/>
            <person name="Shelest E."/>
            <person name="Silva-Franco F."/>
            <person name="Soanes D."/>
            <person name="Syed K."/>
            <person name="Tagua V.G."/>
            <person name="Talbot N.J."/>
            <person name="Thon M."/>
            <person name="De Vries R.P."/>
            <person name="Wiebenga A."/>
            <person name="Yadav J.S."/>
            <person name="Braun E.L."/>
            <person name="Baker S."/>
            <person name="Garre V."/>
            <person name="Horwitz B."/>
            <person name="Torres-Martinez S."/>
            <person name="Idnurm A."/>
            <person name="Herrera-Estrella A."/>
            <person name="Gabaldon T."/>
            <person name="Grigoriev I.V."/>
        </authorList>
    </citation>
    <scope>NUCLEOTIDE SEQUENCE [LARGE SCALE GENOMIC DNA]</scope>
    <source>
        <strain evidence="2 3">CBS 277.49</strain>
    </source>
</reference>
<dbReference type="STRING" id="747725.A0A168PJN0"/>
<dbReference type="VEuPathDB" id="FungiDB:MUCCIDRAFT_104765"/>
<evidence type="ECO:0008006" key="4">
    <source>
        <dbReference type="Google" id="ProtNLM"/>
    </source>
</evidence>
<dbReference type="AlphaFoldDB" id="A0A168PJN0"/>